<dbReference type="Gene3D" id="1.20.930.20">
    <property type="entry name" value="Adaptor protein Cbl, N-terminal domain"/>
    <property type="match status" value="1"/>
</dbReference>
<evidence type="ECO:0000313" key="3">
    <source>
        <dbReference type="Proteomes" id="UP000789901"/>
    </source>
</evidence>
<dbReference type="Gene3D" id="1.25.40.10">
    <property type="entry name" value="Tetratricopeptide repeat domain"/>
    <property type="match status" value="1"/>
</dbReference>
<reference evidence="2 3" key="1">
    <citation type="submission" date="2021-06" db="EMBL/GenBank/DDBJ databases">
        <authorList>
            <person name="Kallberg Y."/>
            <person name="Tangrot J."/>
            <person name="Rosling A."/>
        </authorList>
    </citation>
    <scope>NUCLEOTIDE SEQUENCE [LARGE SCALE GENOMIC DNA]</scope>
    <source>
        <strain evidence="2 3">120-4 pot B 10/14</strain>
    </source>
</reference>
<feature type="domain" description="Protein kinase" evidence="1">
    <location>
        <begin position="217"/>
        <end position="481"/>
    </location>
</feature>
<dbReference type="SMART" id="SM00671">
    <property type="entry name" value="SEL1"/>
    <property type="match status" value="3"/>
</dbReference>
<dbReference type="Gene3D" id="1.10.510.10">
    <property type="entry name" value="Transferase(Phosphotransferase) domain 1"/>
    <property type="match status" value="1"/>
</dbReference>
<organism evidence="2 3">
    <name type="scientific">Gigaspora margarita</name>
    <dbReference type="NCBI Taxonomy" id="4874"/>
    <lineage>
        <taxon>Eukaryota</taxon>
        <taxon>Fungi</taxon>
        <taxon>Fungi incertae sedis</taxon>
        <taxon>Mucoromycota</taxon>
        <taxon>Glomeromycotina</taxon>
        <taxon>Glomeromycetes</taxon>
        <taxon>Diversisporales</taxon>
        <taxon>Gigasporaceae</taxon>
        <taxon>Gigaspora</taxon>
    </lineage>
</organism>
<dbReference type="Pfam" id="PF08238">
    <property type="entry name" value="Sel1"/>
    <property type="match status" value="2"/>
</dbReference>
<evidence type="ECO:0000313" key="2">
    <source>
        <dbReference type="EMBL" id="CAG8493828.1"/>
    </source>
</evidence>
<dbReference type="CDD" id="cd21037">
    <property type="entry name" value="MLKL_NTD"/>
    <property type="match status" value="1"/>
</dbReference>
<dbReference type="PROSITE" id="PS50011">
    <property type="entry name" value="PROTEIN_KINASE_DOM"/>
    <property type="match status" value="1"/>
</dbReference>
<comment type="caution">
    <text evidence="2">The sequence shown here is derived from an EMBL/GenBank/DDBJ whole genome shotgun (WGS) entry which is preliminary data.</text>
</comment>
<accession>A0ABM8W0J1</accession>
<dbReference type="InterPro" id="IPR050167">
    <property type="entry name" value="Ser_Thr_protein_kinase"/>
</dbReference>
<sequence>MTTPNNDDPRLGEVAAHAALTTAEIAASYVPFINMVKILVEEIKKIYEDAECNKDICLIMANRVTIAECAMTQMLAFNQNENYFQKCYLSFKKFEIVLKNVKEFTTKVSKLEGYRRFLNAKEIKNKFDKLILEYDACMNDLNFTMAIASEDQRTIEAKRVDSSIKNVKDTLIELDCGVKDVRNQLDTIVQGMNILRTRQPDHIHMQKIDPSLLNEHVCRVKQVTRGSVIRKFYKNYVDVGCKTIKDGQNEHEEFKVELEILRILSHSPYVLKFYGLSHVDRYDVMVFDWAEHGTLKELYNKHDIPWARKIQIVRDICRGLVSLRSANVLHHDMRCENIFVLDNLDPKIGNFKYSRKIDAKTRNLVHLVPDIIRWMAPEQIKKYKDQKYHEKIYTFNCEMFSFGMLIWELCYEKLPYENWDIPKISDHVLNRKREELLTGEFDDPKDIKIQEEFIKIIESTWKHLPRERIEVTELQRVLEQLAVNYPISPDAPVLLTDKSLKLAVNQSSHKVLSGAPVLLEDKSLNNGESSVHPKSESGSTFIPLDRGIDLHKKRDHTNAWRCFTENARLGDNTAKYWQGYYLCHGYGVVEKDERRAIELFKDAADNDHPDAQFRYAVLLLNNLKNEQNITRKNELCGEILHYFKLAANNKNYDAIYHLGDIYLNGKLNVEKNKELGKEYLKLAAENKHEKATKLLKDLDNRMDER</sequence>
<dbReference type="Proteomes" id="UP000789901">
    <property type="component" value="Unassembled WGS sequence"/>
</dbReference>
<name>A0ABM8W0J1_GIGMA</name>
<dbReference type="EMBL" id="CAJVQB010000525">
    <property type="protein sequence ID" value="CAG8493828.1"/>
    <property type="molecule type" value="Genomic_DNA"/>
</dbReference>
<protein>
    <submittedName>
        <fullName evidence="2">24323_t:CDS:1</fullName>
    </submittedName>
</protein>
<gene>
    <name evidence="2" type="ORF">GMARGA_LOCUS1854</name>
</gene>
<dbReference type="PROSITE" id="PS00109">
    <property type="entry name" value="PROTEIN_KINASE_TYR"/>
    <property type="match status" value="1"/>
</dbReference>
<dbReference type="InterPro" id="IPR011009">
    <property type="entry name" value="Kinase-like_dom_sf"/>
</dbReference>
<keyword evidence="3" id="KW-1185">Reference proteome</keyword>
<dbReference type="InterPro" id="IPR059179">
    <property type="entry name" value="MLKL-like_MCAfunc"/>
</dbReference>
<dbReference type="InterPro" id="IPR000719">
    <property type="entry name" value="Prot_kinase_dom"/>
</dbReference>
<dbReference type="PANTHER" id="PTHR23257">
    <property type="entry name" value="SERINE-THREONINE PROTEIN KINASE"/>
    <property type="match status" value="1"/>
</dbReference>
<evidence type="ECO:0000259" key="1">
    <source>
        <dbReference type="PROSITE" id="PS50011"/>
    </source>
</evidence>
<dbReference type="InterPro" id="IPR011990">
    <property type="entry name" value="TPR-like_helical_dom_sf"/>
</dbReference>
<dbReference type="InterPro" id="IPR008266">
    <property type="entry name" value="Tyr_kinase_AS"/>
</dbReference>
<dbReference type="SUPFAM" id="SSF81901">
    <property type="entry name" value="HCP-like"/>
    <property type="match status" value="1"/>
</dbReference>
<dbReference type="SUPFAM" id="SSF56112">
    <property type="entry name" value="Protein kinase-like (PK-like)"/>
    <property type="match status" value="1"/>
</dbReference>
<proteinExistence type="predicted"/>
<dbReference type="Pfam" id="PF07714">
    <property type="entry name" value="PK_Tyr_Ser-Thr"/>
    <property type="match status" value="1"/>
</dbReference>
<dbReference type="InterPro" id="IPR001245">
    <property type="entry name" value="Ser-Thr/Tyr_kinase_cat_dom"/>
</dbReference>
<dbReference type="InterPro" id="IPR006597">
    <property type="entry name" value="Sel1-like"/>
</dbReference>
<dbReference type="InterPro" id="IPR036537">
    <property type="entry name" value="Adaptor_Cbl_N_dom_sf"/>
</dbReference>